<evidence type="ECO:0000313" key="2">
    <source>
        <dbReference type="EMBL" id="KAG5763911.1"/>
    </source>
</evidence>
<sequence length="91" mass="10040">MHFSIIIPALLSSSALRLAVPQAKDSKLIKRFDVPGASVEDSFTIPEDTLDGFYQVHINNNRVAHHTKVNMNLEPIGKGNNTLSALDKRQS</sequence>
<name>A0A9P7L503_9HYPO</name>
<dbReference type="OrthoDB" id="5006988at2759"/>
<dbReference type="AlphaFoldDB" id="A0A9P7L503"/>
<reference evidence="2" key="2">
    <citation type="submission" date="2020-10" db="EMBL/GenBank/DDBJ databases">
        <authorList>
            <person name="Peck L.D."/>
            <person name="Nowell R.W."/>
            <person name="Flood J."/>
            <person name="Ryan M.J."/>
            <person name="Barraclough T.G."/>
        </authorList>
    </citation>
    <scope>NUCLEOTIDE SEQUENCE</scope>
    <source>
        <strain evidence="2">IMI 127659i</strain>
    </source>
</reference>
<keyword evidence="3" id="KW-1185">Reference proteome</keyword>
<organism evidence="2 3">
    <name type="scientific">Fusarium xylarioides</name>
    <dbReference type="NCBI Taxonomy" id="221167"/>
    <lineage>
        <taxon>Eukaryota</taxon>
        <taxon>Fungi</taxon>
        <taxon>Dikarya</taxon>
        <taxon>Ascomycota</taxon>
        <taxon>Pezizomycotina</taxon>
        <taxon>Sordariomycetes</taxon>
        <taxon>Hypocreomycetidae</taxon>
        <taxon>Hypocreales</taxon>
        <taxon>Nectriaceae</taxon>
        <taxon>Fusarium</taxon>
        <taxon>Fusarium fujikuroi species complex</taxon>
    </lineage>
</organism>
<comment type="caution">
    <text evidence="2">The sequence shown here is derived from an EMBL/GenBank/DDBJ whole genome shotgun (WGS) entry which is preliminary data.</text>
</comment>
<gene>
    <name evidence="2" type="ORF">H9Q72_008002</name>
</gene>
<reference evidence="2" key="1">
    <citation type="journal article" date="2020" name="bioRxiv">
        <title>Historical genomics reveals the evolutionary mechanisms behind multiple outbreaks of the host-specific coffee wilt pathogen Fusarium xylarioides.</title>
        <authorList>
            <person name="Peck D."/>
            <person name="Nowell R.W."/>
            <person name="Flood J."/>
            <person name="Ryan M.J."/>
            <person name="Barraclough T.G."/>
        </authorList>
    </citation>
    <scope>NUCLEOTIDE SEQUENCE</scope>
    <source>
        <strain evidence="2">IMI 127659i</strain>
    </source>
</reference>
<keyword evidence="1" id="KW-0732">Signal</keyword>
<evidence type="ECO:0000313" key="3">
    <source>
        <dbReference type="Proteomes" id="UP000750502"/>
    </source>
</evidence>
<feature type="chain" id="PRO_5040424794" evidence="1">
    <location>
        <begin position="20"/>
        <end position="91"/>
    </location>
</feature>
<accession>A0A9P7L503</accession>
<evidence type="ECO:0000256" key="1">
    <source>
        <dbReference type="SAM" id="SignalP"/>
    </source>
</evidence>
<feature type="signal peptide" evidence="1">
    <location>
        <begin position="1"/>
        <end position="19"/>
    </location>
</feature>
<proteinExistence type="predicted"/>
<dbReference type="Proteomes" id="UP000750502">
    <property type="component" value="Unassembled WGS sequence"/>
</dbReference>
<dbReference type="EMBL" id="JADFTT010000278">
    <property type="protein sequence ID" value="KAG5763911.1"/>
    <property type="molecule type" value="Genomic_DNA"/>
</dbReference>
<protein>
    <submittedName>
        <fullName evidence="2">Uncharacterized protein</fullName>
    </submittedName>
</protein>